<name>A0ABW2V1C7_9BACL</name>
<dbReference type="EMBL" id="JBHTGQ010000018">
    <property type="protein sequence ID" value="MFC7749967.1"/>
    <property type="molecule type" value="Genomic_DNA"/>
</dbReference>
<dbReference type="InterPro" id="IPR010997">
    <property type="entry name" value="HRDC-like_sf"/>
</dbReference>
<protein>
    <submittedName>
        <fullName evidence="2">HRDC domain-containing protein</fullName>
    </submittedName>
</protein>
<keyword evidence="3" id="KW-1185">Reference proteome</keyword>
<dbReference type="SMART" id="SM00341">
    <property type="entry name" value="HRDC"/>
    <property type="match status" value="1"/>
</dbReference>
<evidence type="ECO:0000313" key="3">
    <source>
        <dbReference type="Proteomes" id="UP001596528"/>
    </source>
</evidence>
<dbReference type="InterPro" id="IPR002121">
    <property type="entry name" value="HRDC_dom"/>
</dbReference>
<evidence type="ECO:0000313" key="2">
    <source>
        <dbReference type="EMBL" id="MFC7749967.1"/>
    </source>
</evidence>
<reference evidence="3" key="1">
    <citation type="journal article" date="2019" name="Int. J. Syst. Evol. Microbiol.">
        <title>The Global Catalogue of Microorganisms (GCM) 10K type strain sequencing project: providing services to taxonomists for standard genome sequencing and annotation.</title>
        <authorList>
            <consortium name="The Broad Institute Genomics Platform"/>
            <consortium name="The Broad Institute Genome Sequencing Center for Infectious Disease"/>
            <person name="Wu L."/>
            <person name="Ma J."/>
        </authorList>
    </citation>
    <scope>NUCLEOTIDE SEQUENCE [LARGE SCALE GENOMIC DNA]</scope>
    <source>
        <strain evidence="3">JCM 18657</strain>
    </source>
</reference>
<dbReference type="SUPFAM" id="SSF47819">
    <property type="entry name" value="HRDC-like"/>
    <property type="match status" value="1"/>
</dbReference>
<proteinExistence type="predicted"/>
<evidence type="ECO:0000259" key="1">
    <source>
        <dbReference type="PROSITE" id="PS50967"/>
    </source>
</evidence>
<feature type="domain" description="HRDC" evidence="1">
    <location>
        <begin position="105"/>
        <end position="185"/>
    </location>
</feature>
<accession>A0ABW2V1C7</accession>
<comment type="caution">
    <text evidence="2">The sequence shown here is derived from an EMBL/GenBank/DDBJ whole genome shotgun (WGS) entry which is preliminary data.</text>
</comment>
<dbReference type="PROSITE" id="PS50967">
    <property type="entry name" value="HRDC"/>
    <property type="match status" value="1"/>
</dbReference>
<dbReference type="Pfam" id="PF00570">
    <property type="entry name" value="HRDC"/>
    <property type="match status" value="1"/>
</dbReference>
<dbReference type="Proteomes" id="UP001596528">
    <property type="component" value="Unassembled WGS sequence"/>
</dbReference>
<dbReference type="RefSeq" id="WP_138788252.1">
    <property type="nucleotide sequence ID" value="NZ_JBHTGQ010000018.1"/>
</dbReference>
<dbReference type="InterPro" id="IPR044876">
    <property type="entry name" value="HRDC_dom_sf"/>
</dbReference>
<sequence length="338" mass="39038">MELVFLNTLEKRSEERIETAQIAIRERQGEWQVVWHEPAAQGKPASEVWYEGRAWDELLKAFRSGMRGKLESGYEPLVGGALYDRPPAFERGERRLLLLQFAAESRRNEDCLRLLRAWRRDRAAREGRPAYHVATNRMLELVAAYLPMNAAELEQLPGFGSRKAELYGGELAKIVSRFPRETAFPLDWVEAETDMAAFEEYVEKLRLRKAGELERRRERKRRLLESVASGAALEEIAEAMRTTKREVIAEAEALEREGYDMRPMTAAELARIDPELREKAWQEMKQRGDRFLKPVLEALYTPEELSGRDLGELYDTLRVLRLAYRQALAQERRAGAAS</sequence>
<organism evidence="2 3">
    <name type="scientific">Paenibacillus thermoaerophilus</name>
    <dbReference type="NCBI Taxonomy" id="1215385"/>
    <lineage>
        <taxon>Bacteria</taxon>
        <taxon>Bacillati</taxon>
        <taxon>Bacillota</taxon>
        <taxon>Bacilli</taxon>
        <taxon>Bacillales</taxon>
        <taxon>Paenibacillaceae</taxon>
        <taxon>Paenibacillus</taxon>
    </lineage>
</organism>
<dbReference type="Gene3D" id="1.10.150.80">
    <property type="entry name" value="HRDC domain"/>
    <property type="match status" value="1"/>
</dbReference>
<gene>
    <name evidence="2" type="ORF">ACFQWB_08430</name>
</gene>